<gene>
    <name evidence="2" type="ORF">QO010_003933</name>
</gene>
<dbReference type="EMBL" id="JAUSVS010000009">
    <property type="protein sequence ID" value="MDQ0466140.1"/>
    <property type="molecule type" value="Genomic_DNA"/>
</dbReference>
<dbReference type="NCBIfam" id="TIGR00481">
    <property type="entry name" value="YbhB/YbcL family Raf kinase inhibitor-like protein"/>
    <property type="match status" value="1"/>
</dbReference>
<dbReference type="CDD" id="cd00865">
    <property type="entry name" value="PEBP_bact_arch"/>
    <property type="match status" value="1"/>
</dbReference>
<evidence type="ECO:0000313" key="3">
    <source>
        <dbReference type="Proteomes" id="UP001228905"/>
    </source>
</evidence>
<dbReference type="RefSeq" id="WP_307352010.1">
    <property type="nucleotide sequence ID" value="NZ_JAUSVS010000009.1"/>
</dbReference>
<dbReference type="Pfam" id="PF01161">
    <property type="entry name" value="PBP"/>
    <property type="match status" value="1"/>
</dbReference>
<keyword evidence="3" id="KW-1185">Reference proteome</keyword>
<dbReference type="Proteomes" id="UP001228905">
    <property type="component" value="Unassembled WGS sequence"/>
</dbReference>
<dbReference type="PANTHER" id="PTHR30289">
    <property type="entry name" value="UNCHARACTERIZED PROTEIN YBCL-RELATED"/>
    <property type="match status" value="1"/>
</dbReference>
<dbReference type="PROSITE" id="PS51257">
    <property type="entry name" value="PROKAR_LIPOPROTEIN"/>
    <property type="match status" value="1"/>
</dbReference>
<evidence type="ECO:0000256" key="1">
    <source>
        <dbReference type="SAM" id="SignalP"/>
    </source>
</evidence>
<dbReference type="InterPro" id="IPR005247">
    <property type="entry name" value="YbhB_YbcL/LppC-like"/>
</dbReference>
<reference evidence="2 3" key="1">
    <citation type="submission" date="2023-07" db="EMBL/GenBank/DDBJ databases">
        <title>Genomic Encyclopedia of Type Strains, Phase IV (KMG-IV): sequencing the most valuable type-strain genomes for metagenomic binning, comparative biology and taxonomic classification.</title>
        <authorList>
            <person name="Goeker M."/>
        </authorList>
    </citation>
    <scope>NUCLEOTIDE SEQUENCE [LARGE SCALE GENOMIC DNA]</scope>
    <source>
        <strain evidence="2 3">DSM 18695</strain>
    </source>
</reference>
<organism evidence="2 3">
    <name type="scientific">Caulobacter ginsengisoli</name>
    <dbReference type="NCBI Taxonomy" id="400775"/>
    <lineage>
        <taxon>Bacteria</taxon>
        <taxon>Pseudomonadati</taxon>
        <taxon>Pseudomonadota</taxon>
        <taxon>Alphaproteobacteria</taxon>
        <taxon>Caulobacterales</taxon>
        <taxon>Caulobacteraceae</taxon>
        <taxon>Caulobacter</taxon>
    </lineage>
</organism>
<name>A0ABU0IXN8_9CAUL</name>
<feature type="signal peptide" evidence="1">
    <location>
        <begin position="1"/>
        <end position="24"/>
    </location>
</feature>
<keyword evidence="1" id="KW-0732">Signal</keyword>
<keyword evidence="2" id="KW-0649">Protein kinase inhibitor</keyword>
<feature type="chain" id="PRO_5046197629" evidence="1">
    <location>
        <begin position="25"/>
        <end position="206"/>
    </location>
</feature>
<dbReference type="SUPFAM" id="SSF49777">
    <property type="entry name" value="PEBP-like"/>
    <property type="match status" value="1"/>
</dbReference>
<comment type="caution">
    <text evidence="2">The sequence shown here is derived from an EMBL/GenBank/DDBJ whole genome shotgun (WGS) entry which is preliminary data.</text>
</comment>
<proteinExistence type="predicted"/>
<accession>A0ABU0IXN8</accession>
<dbReference type="InterPro" id="IPR008914">
    <property type="entry name" value="PEBP"/>
</dbReference>
<protein>
    <submittedName>
        <fullName evidence="2">Raf kinase inhibitor-like YbhB/YbcL family protein</fullName>
    </submittedName>
</protein>
<evidence type="ECO:0000313" key="2">
    <source>
        <dbReference type="EMBL" id="MDQ0466140.1"/>
    </source>
</evidence>
<dbReference type="Gene3D" id="3.90.280.10">
    <property type="entry name" value="PEBP-like"/>
    <property type="match status" value="1"/>
</dbReference>
<dbReference type="GO" id="GO:0004860">
    <property type="term" value="F:protein kinase inhibitor activity"/>
    <property type="evidence" value="ECO:0007669"/>
    <property type="project" value="UniProtKB-KW"/>
</dbReference>
<dbReference type="PANTHER" id="PTHR30289:SF1">
    <property type="entry name" value="PEBP (PHOSPHATIDYLETHANOLAMINE-BINDING PROTEIN) FAMILY PROTEIN"/>
    <property type="match status" value="1"/>
</dbReference>
<sequence length="206" mass="21093">MLKAPLLLTIAVALAACGKPAATAAVPPAPPPVQVIKPAKPLALNLAPALSAIPLPVSSTALGAGQRLADRNSGYHDNLSPPLAWGSTGGVQSWVVIVEDPDANRPEPFVHWLAWNLPAKTRSLPEGLTAATAPPGMKQGFNSGLGLGWFGPKPPKGTGDHHYHFQVFALDTVLNLPPTAGRSGVVAAMKGHVLASGEAIGVYSAP</sequence>
<dbReference type="InterPro" id="IPR036610">
    <property type="entry name" value="PEBP-like_sf"/>
</dbReference>